<dbReference type="STRING" id="285351.SAMN04488035_2663"/>
<keyword evidence="1" id="KW-0472">Membrane</keyword>
<proteinExistence type="predicted"/>
<dbReference type="Proteomes" id="UP000198520">
    <property type="component" value="Unassembled WGS sequence"/>
</dbReference>
<keyword evidence="3" id="KW-1185">Reference proteome</keyword>
<accession>A0A1I2I0Y4</accession>
<evidence type="ECO:0000313" key="2">
    <source>
        <dbReference type="EMBL" id="SFF36039.1"/>
    </source>
</evidence>
<keyword evidence="1" id="KW-0812">Transmembrane</keyword>
<keyword evidence="1" id="KW-1133">Transmembrane helix</keyword>
<dbReference type="EMBL" id="FONZ01000006">
    <property type="protein sequence ID" value="SFF36039.1"/>
    <property type="molecule type" value="Genomic_DNA"/>
</dbReference>
<evidence type="ECO:0000313" key="3">
    <source>
        <dbReference type="Proteomes" id="UP000198520"/>
    </source>
</evidence>
<organism evidence="2 3">
    <name type="scientific">Flavimobilis marinus</name>
    <dbReference type="NCBI Taxonomy" id="285351"/>
    <lineage>
        <taxon>Bacteria</taxon>
        <taxon>Bacillati</taxon>
        <taxon>Actinomycetota</taxon>
        <taxon>Actinomycetes</taxon>
        <taxon>Micrococcales</taxon>
        <taxon>Jonesiaceae</taxon>
        <taxon>Flavimobilis</taxon>
    </lineage>
</organism>
<dbReference type="AlphaFoldDB" id="A0A1I2I0Y4"/>
<reference evidence="3" key="1">
    <citation type="submission" date="2016-10" db="EMBL/GenBank/DDBJ databases">
        <authorList>
            <person name="Varghese N."/>
            <person name="Submissions S."/>
        </authorList>
    </citation>
    <scope>NUCLEOTIDE SEQUENCE [LARGE SCALE GENOMIC DNA]</scope>
    <source>
        <strain evidence="3">DSM 19083</strain>
    </source>
</reference>
<protein>
    <submittedName>
        <fullName evidence="2">Uncharacterized protein</fullName>
    </submittedName>
</protein>
<feature type="transmembrane region" description="Helical" evidence="1">
    <location>
        <begin position="7"/>
        <end position="25"/>
    </location>
</feature>
<gene>
    <name evidence="2" type="ORF">SAMN04488035_2663</name>
</gene>
<name>A0A1I2I0Y4_9MICO</name>
<evidence type="ECO:0000256" key="1">
    <source>
        <dbReference type="SAM" id="Phobius"/>
    </source>
</evidence>
<sequence length="75" mass="8191">MTLTERLLHVLVAGSVVVGSAWWLLPEREPATVSPEEIERIVTTVQQGAEELRARCDLRPETCRGLEVAVPATGP</sequence>
<dbReference type="RefSeq" id="WP_143073211.1">
    <property type="nucleotide sequence ID" value="NZ_BNAN01000001.1"/>
</dbReference>